<evidence type="ECO:0000313" key="2">
    <source>
        <dbReference type="EMBL" id="PYE60020.1"/>
    </source>
</evidence>
<dbReference type="Proteomes" id="UP000502117">
    <property type="component" value="Chromosome"/>
</dbReference>
<dbReference type="GeneID" id="99799872"/>
<keyword evidence="1" id="KW-1133">Transmembrane helix</keyword>
<dbReference type="EMBL" id="CP045857">
    <property type="protein sequence ID" value="QIJ04290.1"/>
    <property type="molecule type" value="Genomic_DNA"/>
</dbReference>
<evidence type="ECO:0000313" key="4">
    <source>
        <dbReference type="Proteomes" id="UP000247584"/>
    </source>
</evidence>
<sequence length="77" mass="9359">MHWLEKQIKRLLLLVGIAGVMVIYFGFFYLLLSGRSTEPITWYYLLSPWICIFFGLSSLQQYRVLQWFFARYKNKKK</sequence>
<proteinExistence type="predicted"/>
<dbReference type="KEGG" id="schk:GII14_09060"/>
<keyword evidence="1" id="KW-0472">Membrane</keyword>
<protein>
    <recommendedName>
        <fullName evidence="6">DUF3955 domain-containing protein</fullName>
    </recommendedName>
</protein>
<dbReference type="RefSeq" id="WP_101053034.1">
    <property type="nucleotide sequence ID" value="NZ_BMXX01000004.1"/>
</dbReference>
<evidence type="ECO:0000256" key="1">
    <source>
        <dbReference type="SAM" id="Phobius"/>
    </source>
</evidence>
<evidence type="ECO:0000313" key="3">
    <source>
        <dbReference type="EMBL" id="QIJ04290.1"/>
    </source>
</evidence>
<evidence type="ECO:0000313" key="5">
    <source>
        <dbReference type="Proteomes" id="UP000502117"/>
    </source>
</evidence>
<feature type="transmembrane region" description="Helical" evidence="1">
    <location>
        <begin position="12"/>
        <end position="32"/>
    </location>
</feature>
<organism evidence="3 5">
    <name type="scientific">Shewanella chilikensis</name>
    <dbReference type="NCBI Taxonomy" id="558541"/>
    <lineage>
        <taxon>Bacteria</taxon>
        <taxon>Pseudomonadati</taxon>
        <taxon>Pseudomonadota</taxon>
        <taxon>Gammaproteobacteria</taxon>
        <taxon>Alteromonadales</taxon>
        <taxon>Shewanellaceae</taxon>
        <taxon>Shewanella</taxon>
    </lineage>
</organism>
<feature type="transmembrane region" description="Helical" evidence="1">
    <location>
        <begin position="44"/>
        <end position="65"/>
    </location>
</feature>
<gene>
    <name evidence="2" type="ORF">C8J23_10597</name>
    <name evidence="3" type="ORF">GII14_09060</name>
</gene>
<name>A0A6G7LRB0_9GAMM</name>
<evidence type="ECO:0008006" key="6">
    <source>
        <dbReference type="Google" id="ProtNLM"/>
    </source>
</evidence>
<reference evidence="2 4" key="1">
    <citation type="submission" date="2018-06" db="EMBL/GenBank/DDBJ databases">
        <title>Genomic Encyclopedia of Type Strains, Phase III (KMG-III): the genomes of soil and plant-associated and newly described type strains.</title>
        <authorList>
            <person name="Whitman W."/>
        </authorList>
    </citation>
    <scope>NUCLEOTIDE SEQUENCE [LARGE SCALE GENOMIC DNA]</scope>
    <source>
        <strain evidence="2 4">JC5</strain>
    </source>
</reference>
<keyword evidence="1" id="KW-0812">Transmembrane</keyword>
<accession>A0A6G7LRB0</accession>
<dbReference type="AlphaFoldDB" id="A0A6G7LRB0"/>
<reference evidence="3 5" key="2">
    <citation type="submission" date="2019-11" db="EMBL/GenBank/DDBJ databases">
        <title>Complete Genome Sequence of Shewanella chilikensis Strain DC57, Isolated from Corroded Seal Rings at a floating production facility in Australia.</title>
        <authorList>
            <person name="Salgar-Chaparro S.J."/>
            <person name="Castillo-Villamizar G.A."/>
            <person name="Poehlein A."/>
            <person name="Daniel R."/>
            <person name="Machuca L."/>
        </authorList>
    </citation>
    <scope>NUCLEOTIDE SEQUENCE [LARGE SCALE GENOMIC DNA]</scope>
    <source>
        <strain evidence="3 5">DC57</strain>
    </source>
</reference>
<keyword evidence="4" id="KW-1185">Reference proteome</keyword>
<dbReference type="EMBL" id="QJSY01000005">
    <property type="protein sequence ID" value="PYE60020.1"/>
    <property type="molecule type" value="Genomic_DNA"/>
</dbReference>
<dbReference type="Proteomes" id="UP000247584">
    <property type="component" value="Unassembled WGS sequence"/>
</dbReference>